<protein>
    <submittedName>
        <fullName evidence="1">Uncharacterized protein</fullName>
    </submittedName>
</protein>
<proteinExistence type="predicted"/>
<dbReference type="Proteomes" id="UP000838686">
    <property type="component" value="Unassembled WGS sequence"/>
</dbReference>
<name>A0ABN8GCJ8_9BACL</name>
<reference evidence="1" key="1">
    <citation type="submission" date="2022-01" db="EMBL/GenBank/DDBJ databases">
        <authorList>
            <person name="Criscuolo A."/>
        </authorList>
    </citation>
    <scope>NUCLEOTIDE SEQUENCE</scope>
    <source>
        <strain evidence="1">CIP111893</strain>
    </source>
</reference>
<evidence type="ECO:0000313" key="1">
    <source>
        <dbReference type="EMBL" id="CAH1205772.1"/>
    </source>
</evidence>
<sequence length="85" mass="9995">MKPKHQDYRVCYDNWDRSIANKLYAVSKHCECEACNTRFKIKRLPPNWASATTPDITKVDEVADFLETWNCGTDTWLRSPIILKF</sequence>
<keyword evidence="2" id="KW-1185">Reference proteome</keyword>
<dbReference type="EMBL" id="CAKMMF010000011">
    <property type="protein sequence ID" value="CAH1205772.1"/>
    <property type="molecule type" value="Genomic_DNA"/>
</dbReference>
<gene>
    <name evidence="1" type="ORF">PAECIP111893_02414</name>
</gene>
<accession>A0ABN8GCJ8</accession>
<organism evidence="1 2">
    <name type="scientific">Paenibacillus plantiphilus</name>
    <dbReference type="NCBI Taxonomy" id="2905650"/>
    <lineage>
        <taxon>Bacteria</taxon>
        <taxon>Bacillati</taxon>
        <taxon>Bacillota</taxon>
        <taxon>Bacilli</taxon>
        <taxon>Bacillales</taxon>
        <taxon>Paenibacillaceae</taxon>
        <taxon>Paenibacillus</taxon>
    </lineage>
</organism>
<comment type="caution">
    <text evidence="1">The sequence shown here is derived from an EMBL/GenBank/DDBJ whole genome shotgun (WGS) entry which is preliminary data.</text>
</comment>
<evidence type="ECO:0000313" key="2">
    <source>
        <dbReference type="Proteomes" id="UP000838686"/>
    </source>
</evidence>